<organism evidence="5 6">
    <name type="scientific">Azospirillum thermophilum</name>
    <dbReference type="NCBI Taxonomy" id="2202148"/>
    <lineage>
        <taxon>Bacteria</taxon>
        <taxon>Pseudomonadati</taxon>
        <taxon>Pseudomonadota</taxon>
        <taxon>Alphaproteobacteria</taxon>
        <taxon>Rhodospirillales</taxon>
        <taxon>Azospirillaceae</taxon>
        <taxon>Azospirillum</taxon>
    </lineage>
</organism>
<keyword evidence="6" id="KW-1185">Reference proteome</keyword>
<evidence type="ECO:0000313" key="6">
    <source>
        <dbReference type="Proteomes" id="UP000245629"/>
    </source>
</evidence>
<dbReference type="AlphaFoldDB" id="A0A2S2CPQ2"/>
<dbReference type="EMBL" id="CP029353">
    <property type="protein sequence ID" value="AWK86503.1"/>
    <property type="molecule type" value="Genomic_DNA"/>
</dbReference>
<dbReference type="SUPFAM" id="SSF52402">
    <property type="entry name" value="Adenine nucleotide alpha hydrolases-like"/>
    <property type="match status" value="2"/>
</dbReference>
<keyword evidence="2" id="KW-0547">Nucleotide-binding</keyword>
<evidence type="ECO:0000259" key="4">
    <source>
        <dbReference type="Pfam" id="PF00582"/>
    </source>
</evidence>
<dbReference type="InterPro" id="IPR014729">
    <property type="entry name" value="Rossmann-like_a/b/a_fold"/>
</dbReference>
<sequence>MRTLLVASDLSSRSDRAVAQAAYLAGRFGARLVLLHVVDDELPAALFDAGREQAIRLLAETASGSGFLSPDRVAVRVDGGLDFRTILAVAAEEGAGLIVLGAHRRSLLEDVLTGTTVERVIRNAATPVLVARRSTPGGYVCTLAAVDLKEEETAVLRLAHRLADGQTLYLTHVQNDALSLRTPLAGARSDEMERSRRAIDARCEAALQDIARLAGLPAGGWLPLVGWGSPAEEILDGVERLHADLCVVGTRTRGRGAVERLLFGSVAERLLLDLTCDVLVVPLSGAEAPAT</sequence>
<feature type="domain" description="UspA" evidence="4">
    <location>
        <begin position="143"/>
        <end position="282"/>
    </location>
</feature>
<dbReference type="Gene3D" id="3.40.50.620">
    <property type="entry name" value="HUPs"/>
    <property type="match status" value="2"/>
</dbReference>
<evidence type="ECO:0000256" key="1">
    <source>
        <dbReference type="ARBA" id="ARBA00008791"/>
    </source>
</evidence>
<dbReference type="PANTHER" id="PTHR46268">
    <property type="entry name" value="STRESS RESPONSE PROTEIN NHAX"/>
    <property type="match status" value="1"/>
</dbReference>
<evidence type="ECO:0000256" key="3">
    <source>
        <dbReference type="ARBA" id="ARBA00022840"/>
    </source>
</evidence>
<dbReference type="RefSeq" id="WP_109326637.1">
    <property type="nucleotide sequence ID" value="NZ_CP029353.1"/>
</dbReference>
<name>A0A2S2CPQ2_9PROT</name>
<comment type="similarity">
    <text evidence="1">Belongs to the universal stress protein A family.</text>
</comment>
<feature type="domain" description="UspA" evidence="4">
    <location>
        <begin position="1"/>
        <end position="132"/>
    </location>
</feature>
<gene>
    <name evidence="5" type="ORF">DEW08_09850</name>
</gene>
<keyword evidence="3" id="KW-0067">ATP-binding</keyword>
<dbReference type="InterPro" id="IPR006015">
    <property type="entry name" value="Universal_stress_UspA"/>
</dbReference>
<dbReference type="PANTHER" id="PTHR46268:SF27">
    <property type="entry name" value="UNIVERSAL STRESS PROTEIN RV2623"/>
    <property type="match status" value="1"/>
</dbReference>
<dbReference type="CDD" id="cd00293">
    <property type="entry name" value="USP-like"/>
    <property type="match status" value="2"/>
</dbReference>
<dbReference type="KEGG" id="azz:DEW08_09850"/>
<dbReference type="OrthoDB" id="5564966at2"/>
<evidence type="ECO:0000256" key="2">
    <source>
        <dbReference type="ARBA" id="ARBA00022741"/>
    </source>
</evidence>
<dbReference type="GO" id="GO:0005524">
    <property type="term" value="F:ATP binding"/>
    <property type="evidence" value="ECO:0007669"/>
    <property type="project" value="UniProtKB-KW"/>
</dbReference>
<proteinExistence type="inferred from homology"/>
<protein>
    <recommendedName>
        <fullName evidence="4">UspA domain-containing protein</fullName>
    </recommendedName>
</protein>
<dbReference type="InterPro" id="IPR006016">
    <property type="entry name" value="UspA"/>
</dbReference>
<evidence type="ECO:0000313" key="5">
    <source>
        <dbReference type="EMBL" id="AWK86503.1"/>
    </source>
</evidence>
<dbReference type="Proteomes" id="UP000245629">
    <property type="component" value="Chromosome 2"/>
</dbReference>
<dbReference type="PRINTS" id="PR01438">
    <property type="entry name" value="UNVRSLSTRESS"/>
</dbReference>
<reference evidence="6" key="1">
    <citation type="submission" date="2018-05" db="EMBL/GenBank/DDBJ databases">
        <title>Azospirillum thermophila sp. nov., a novel isolated from hot spring.</title>
        <authorList>
            <person name="Zhao Z."/>
        </authorList>
    </citation>
    <scope>NUCLEOTIDE SEQUENCE [LARGE SCALE GENOMIC DNA]</scope>
    <source>
        <strain evidence="6">CFH 70021</strain>
    </source>
</reference>
<dbReference type="Pfam" id="PF00582">
    <property type="entry name" value="Usp"/>
    <property type="match status" value="2"/>
</dbReference>
<accession>A0A2S2CPQ2</accession>